<feature type="signal peptide" evidence="1">
    <location>
        <begin position="1"/>
        <end position="20"/>
    </location>
</feature>
<dbReference type="AlphaFoldDB" id="A0A512NA67"/>
<protein>
    <submittedName>
        <fullName evidence="2">Uncharacterized protein</fullName>
    </submittedName>
</protein>
<proteinExistence type="predicted"/>
<keyword evidence="3" id="KW-1185">Reference proteome</keyword>
<sequence length="67" mass="7302">MPLFFLIAIGAGALTLGATAIDPAADVRHQNTAQVQHTGYQQTYASYEDCVRAMQLQYLPASNCQTR</sequence>
<dbReference type="OrthoDB" id="9885391at2"/>
<name>A0A512NA67_9HYPH</name>
<gene>
    <name evidence="2" type="ORF">RSO01_27370</name>
</gene>
<keyword evidence="1" id="KW-0732">Signal</keyword>
<evidence type="ECO:0000313" key="3">
    <source>
        <dbReference type="Proteomes" id="UP000321058"/>
    </source>
</evidence>
<comment type="caution">
    <text evidence="2">The sequence shown here is derived from an EMBL/GenBank/DDBJ whole genome shotgun (WGS) entry which is preliminary data.</text>
</comment>
<dbReference type="EMBL" id="BKAJ01000039">
    <property type="protein sequence ID" value="GEP55571.1"/>
    <property type="molecule type" value="Genomic_DNA"/>
</dbReference>
<dbReference type="RefSeq" id="WP_147149659.1">
    <property type="nucleotide sequence ID" value="NZ_BKAJ01000039.1"/>
</dbReference>
<evidence type="ECO:0000256" key="1">
    <source>
        <dbReference type="SAM" id="SignalP"/>
    </source>
</evidence>
<dbReference type="Proteomes" id="UP000321058">
    <property type="component" value="Unassembled WGS sequence"/>
</dbReference>
<accession>A0A512NA67</accession>
<evidence type="ECO:0000313" key="2">
    <source>
        <dbReference type="EMBL" id="GEP55571.1"/>
    </source>
</evidence>
<organism evidence="2 3">
    <name type="scientific">Reyranella soli</name>
    <dbReference type="NCBI Taxonomy" id="1230389"/>
    <lineage>
        <taxon>Bacteria</taxon>
        <taxon>Pseudomonadati</taxon>
        <taxon>Pseudomonadota</taxon>
        <taxon>Alphaproteobacteria</taxon>
        <taxon>Hyphomicrobiales</taxon>
        <taxon>Reyranellaceae</taxon>
        <taxon>Reyranella</taxon>
    </lineage>
</organism>
<reference evidence="2 3" key="1">
    <citation type="submission" date="2019-07" db="EMBL/GenBank/DDBJ databases">
        <title>Whole genome shotgun sequence of Reyranella soli NBRC 108950.</title>
        <authorList>
            <person name="Hosoyama A."/>
            <person name="Uohara A."/>
            <person name="Ohji S."/>
            <person name="Ichikawa N."/>
        </authorList>
    </citation>
    <scope>NUCLEOTIDE SEQUENCE [LARGE SCALE GENOMIC DNA]</scope>
    <source>
        <strain evidence="2 3">NBRC 108950</strain>
    </source>
</reference>
<feature type="chain" id="PRO_5022240583" evidence="1">
    <location>
        <begin position="21"/>
        <end position="67"/>
    </location>
</feature>